<feature type="region of interest" description="Disordered" evidence="1">
    <location>
        <begin position="1"/>
        <end position="20"/>
    </location>
</feature>
<proteinExistence type="predicted"/>
<feature type="compositionally biased region" description="Gly residues" evidence="1">
    <location>
        <begin position="42"/>
        <end position="52"/>
    </location>
</feature>
<evidence type="ECO:0000256" key="1">
    <source>
        <dbReference type="SAM" id="MobiDB-lite"/>
    </source>
</evidence>
<evidence type="ECO:0008006" key="4">
    <source>
        <dbReference type="Google" id="ProtNLM"/>
    </source>
</evidence>
<sequence length="241" mass="25674">MASLGRSEDASPHREPIVKRRRPVLLAAAAMTAVAVVSLSACGGGDDGGGSKSGDEKIEGAGQGDEESSSPSPSEAASAKRPAVKLPTDLQYDIEWDKTGDKGKDAVLSDTEQYLKAVDVAVAEQDPAHKAYRFYSEGEAAAGSQKFIEEFVDHKDRIAGTKRFFNAKVNVTGGTKASIVYCEDQGKAFNKSLKTGKTDKGSAQPSKDDLVIYSSRLHRDKQGVWITEQTTSERGSAACQE</sequence>
<evidence type="ECO:0000313" key="3">
    <source>
        <dbReference type="Proteomes" id="UP000656881"/>
    </source>
</evidence>
<comment type="caution">
    <text evidence="2">The sequence shown here is derived from an EMBL/GenBank/DDBJ whole genome shotgun (WGS) entry which is preliminary data.</text>
</comment>
<dbReference type="EMBL" id="BMNG01000013">
    <property type="protein sequence ID" value="GGO52508.1"/>
    <property type="molecule type" value="Genomic_DNA"/>
</dbReference>
<feature type="compositionally biased region" description="Low complexity" evidence="1">
    <location>
        <begin position="69"/>
        <end position="79"/>
    </location>
</feature>
<keyword evidence="3" id="KW-1185">Reference proteome</keyword>
<name>A0ABQ2MH81_9ACTN</name>
<feature type="compositionally biased region" description="Basic and acidic residues" evidence="1">
    <location>
        <begin position="1"/>
        <end position="18"/>
    </location>
</feature>
<accession>A0ABQ2MH81</accession>
<evidence type="ECO:0000313" key="2">
    <source>
        <dbReference type="EMBL" id="GGO52508.1"/>
    </source>
</evidence>
<organism evidence="2 3">
    <name type="scientific">Streptomyces lasiicapitis</name>
    <dbReference type="NCBI Taxonomy" id="1923961"/>
    <lineage>
        <taxon>Bacteria</taxon>
        <taxon>Bacillati</taxon>
        <taxon>Actinomycetota</taxon>
        <taxon>Actinomycetes</taxon>
        <taxon>Kitasatosporales</taxon>
        <taxon>Streptomycetaceae</taxon>
        <taxon>Streptomyces</taxon>
    </lineage>
</organism>
<protein>
    <recommendedName>
        <fullName evidence="4">Lipoprotein</fullName>
    </recommendedName>
</protein>
<gene>
    <name evidence="2" type="ORF">GCM10012286_57700</name>
</gene>
<feature type="region of interest" description="Disordered" evidence="1">
    <location>
        <begin position="41"/>
        <end position="86"/>
    </location>
</feature>
<reference evidence="3" key="1">
    <citation type="journal article" date="2019" name="Int. J. Syst. Evol. Microbiol.">
        <title>The Global Catalogue of Microorganisms (GCM) 10K type strain sequencing project: providing services to taxonomists for standard genome sequencing and annotation.</title>
        <authorList>
            <consortium name="The Broad Institute Genomics Platform"/>
            <consortium name="The Broad Institute Genome Sequencing Center for Infectious Disease"/>
            <person name="Wu L."/>
            <person name="Ma J."/>
        </authorList>
    </citation>
    <scope>NUCLEOTIDE SEQUENCE [LARGE SCALE GENOMIC DNA]</scope>
    <source>
        <strain evidence="3">CGMCC 4.7349</strain>
    </source>
</reference>
<dbReference type="Proteomes" id="UP000656881">
    <property type="component" value="Unassembled WGS sequence"/>
</dbReference>